<sequence>MSVAISLIAVCLVASGCAEVVSNAVATTQRSLIPRPLVARELPELLLEPAAVDAAVGTAGMAVTSTQDQMADNSATMAPFECLAVDGAAEAPVYADSGFTASLDQSLNNGDNFTHYAKQAVVLYPLVDKARAFLEASAQQWQGCREYTHTQTGTVWTPGPVSFADDVLSVVSTLNDAAAPGWACERALALENNVIIDVNTCSAQPAGTAVRIAEQIAERVAARW</sequence>
<feature type="signal peptide" evidence="1">
    <location>
        <begin position="1"/>
        <end position="26"/>
    </location>
</feature>
<evidence type="ECO:0000313" key="3">
    <source>
        <dbReference type="EMBL" id="KAB7752639.1"/>
    </source>
</evidence>
<feature type="domain" description="PknH-like extracellular" evidence="2">
    <location>
        <begin position="39"/>
        <end position="219"/>
    </location>
</feature>
<keyword evidence="1" id="KW-0732">Signal</keyword>
<dbReference type="Pfam" id="PF14032">
    <property type="entry name" value="PknH_C"/>
    <property type="match status" value="1"/>
</dbReference>
<dbReference type="Gene3D" id="3.40.1000.70">
    <property type="entry name" value="PknH-like extracellular domain"/>
    <property type="match status" value="1"/>
</dbReference>
<gene>
    <name evidence="3" type="ORF">MPHL21000_22020</name>
</gene>
<evidence type="ECO:0000256" key="1">
    <source>
        <dbReference type="SAM" id="SignalP"/>
    </source>
</evidence>
<keyword evidence="4" id="KW-1185">Reference proteome</keyword>
<comment type="caution">
    <text evidence="3">The sequence shown here is derived from an EMBL/GenBank/DDBJ whole genome shotgun (WGS) entry which is preliminary data.</text>
</comment>
<dbReference type="InterPro" id="IPR026954">
    <property type="entry name" value="PknH-like_Extracell"/>
</dbReference>
<dbReference type="EMBL" id="ANBP01000044">
    <property type="protein sequence ID" value="KAB7752639.1"/>
    <property type="molecule type" value="Genomic_DNA"/>
</dbReference>
<proteinExistence type="predicted"/>
<dbReference type="InterPro" id="IPR038232">
    <property type="entry name" value="PknH-like_Extracell_sf"/>
</dbReference>
<evidence type="ECO:0000259" key="2">
    <source>
        <dbReference type="Pfam" id="PF14032"/>
    </source>
</evidence>
<accession>A0A5N5UVY7</accession>
<name>A0A5N5UVY7_MYCPH</name>
<dbReference type="Proteomes" id="UP000325690">
    <property type="component" value="Unassembled WGS sequence"/>
</dbReference>
<feature type="chain" id="PRO_5024369382" description="PknH-like extracellular domain-containing protein" evidence="1">
    <location>
        <begin position="27"/>
        <end position="224"/>
    </location>
</feature>
<organism evidence="3 4">
    <name type="scientific">Mycolicibacterium phlei DSM 43239 = CCUG 21000</name>
    <dbReference type="NCBI Taxonomy" id="1226750"/>
    <lineage>
        <taxon>Bacteria</taxon>
        <taxon>Bacillati</taxon>
        <taxon>Actinomycetota</taxon>
        <taxon>Actinomycetes</taxon>
        <taxon>Mycobacteriales</taxon>
        <taxon>Mycobacteriaceae</taxon>
        <taxon>Mycolicibacterium</taxon>
    </lineage>
</organism>
<protein>
    <recommendedName>
        <fullName evidence="2">PknH-like extracellular domain-containing protein</fullName>
    </recommendedName>
</protein>
<dbReference type="AlphaFoldDB" id="A0A5N5UVY7"/>
<reference evidence="3 4" key="1">
    <citation type="submission" date="2012-10" db="EMBL/GenBank/DDBJ databases">
        <title>The draft sequence of the Mycobacterium pheli genome.</title>
        <authorList>
            <person name="Pettersson B.M.F."/>
            <person name="Das S."/>
            <person name="Dasgupta S."/>
            <person name="Bhattacharya A."/>
            <person name="Kirsebom L.A."/>
        </authorList>
    </citation>
    <scope>NUCLEOTIDE SEQUENCE [LARGE SCALE GENOMIC DNA]</scope>
    <source>
        <strain evidence="3 4">CCUG 21000</strain>
    </source>
</reference>
<evidence type="ECO:0000313" key="4">
    <source>
        <dbReference type="Proteomes" id="UP000325690"/>
    </source>
</evidence>